<reference evidence="2 3" key="1">
    <citation type="submission" date="2020-10" db="EMBL/GenBank/DDBJ databases">
        <title>The Coptis chinensis genome and diversification of protoberbering-type alkaloids.</title>
        <authorList>
            <person name="Wang B."/>
            <person name="Shu S."/>
            <person name="Song C."/>
            <person name="Liu Y."/>
        </authorList>
    </citation>
    <scope>NUCLEOTIDE SEQUENCE [LARGE SCALE GENOMIC DNA]</scope>
    <source>
        <strain evidence="2">HL-2020</strain>
        <tissue evidence="2">Leaf</tissue>
    </source>
</reference>
<organism evidence="2 3">
    <name type="scientific">Coptis chinensis</name>
    <dbReference type="NCBI Taxonomy" id="261450"/>
    <lineage>
        <taxon>Eukaryota</taxon>
        <taxon>Viridiplantae</taxon>
        <taxon>Streptophyta</taxon>
        <taxon>Embryophyta</taxon>
        <taxon>Tracheophyta</taxon>
        <taxon>Spermatophyta</taxon>
        <taxon>Magnoliopsida</taxon>
        <taxon>Ranunculales</taxon>
        <taxon>Ranunculaceae</taxon>
        <taxon>Coptidoideae</taxon>
        <taxon>Coptis</taxon>
    </lineage>
</organism>
<protein>
    <submittedName>
        <fullName evidence="2">Uncharacterized protein</fullName>
    </submittedName>
</protein>
<accession>A0A835M281</accession>
<evidence type="ECO:0000313" key="3">
    <source>
        <dbReference type="Proteomes" id="UP000631114"/>
    </source>
</evidence>
<evidence type="ECO:0000313" key="2">
    <source>
        <dbReference type="EMBL" id="KAF9608021.1"/>
    </source>
</evidence>
<dbReference type="AlphaFoldDB" id="A0A835M281"/>
<dbReference type="OrthoDB" id="1938181at2759"/>
<comment type="caution">
    <text evidence="2">The sequence shown here is derived from an EMBL/GenBank/DDBJ whole genome shotgun (WGS) entry which is preliminary data.</text>
</comment>
<feature type="compositionally biased region" description="Basic and acidic residues" evidence="1">
    <location>
        <begin position="27"/>
        <end position="38"/>
    </location>
</feature>
<gene>
    <name evidence="2" type="ORF">IFM89_004902</name>
</gene>
<dbReference type="Proteomes" id="UP000631114">
    <property type="component" value="Unassembled WGS sequence"/>
</dbReference>
<evidence type="ECO:0000256" key="1">
    <source>
        <dbReference type="SAM" id="MobiDB-lite"/>
    </source>
</evidence>
<dbReference type="EMBL" id="JADFTS010000004">
    <property type="protein sequence ID" value="KAF9608021.1"/>
    <property type="molecule type" value="Genomic_DNA"/>
</dbReference>
<sequence length="98" mass="11102">MGEGREGIGSVPLHKRNYASDPFATIREGEREGERNETTENGSGFNSTLILAAKRTYRRDPLDNFKCYTGGWNISELHSWVCWMHRFCTPDGVNFMGA</sequence>
<feature type="region of interest" description="Disordered" evidence="1">
    <location>
        <begin position="1"/>
        <end position="44"/>
    </location>
</feature>
<keyword evidence="3" id="KW-1185">Reference proteome</keyword>
<proteinExistence type="predicted"/>
<name>A0A835M281_9MAGN</name>